<evidence type="ECO:0000313" key="2">
    <source>
        <dbReference type="EMBL" id="ORZ13822.1"/>
    </source>
</evidence>
<protein>
    <submittedName>
        <fullName evidence="2">Uncharacterized protein</fullName>
    </submittedName>
</protein>
<dbReference type="OrthoDB" id="2448637at2759"/>
<feature type="compositionally biased region" description="Low complexity" evidence="1">
    <location>
        <begin position="174"/>
        <end position="185"/>
    </location>
</feature>
<evidence type="ECO:0000313" key="3">
    <source>
        <dbReference type="Proteomes" id="UP000193648"/>
    </source>
</evidence>
<dbReference type="RefSeq" id="XP_021880606.1">
    <property type="nucleotide sequence ID" value="XM_022024439.1"/>
</dbReference>
<feature type="region of interest" description="Disordered" evidence="1">
    <location>
        <begin position="174"/>
        <end position="292"/>
    </location>
</feature>
<dbReference type="InParanoid" id="A0A1Y2GKT4"/>
<reference evidence="2 3" key="1">
    <citation type="submission" date="2016-07" db="EMBL/GenBank/DDBJ databases">
        <title>Pervasive Adenine N6-methylation of Active Genes in Fungi.</title>
        <authorList>
            <consortium name="DOE Joint Genome Institute"/>
            <person name="Mondo S.J."/>
            <person name="Dannebaum R.O."/>
            <person name="Kuo R.C."/>
            <person name="Labutti K."/>
            <person name="Haridas S."/>
            <person name="Kuo A."/>
            <person name="Salamov A."/>
            <person name="Ahrendt S.R."/>
            <person name="Lipzen A."/>
            <person name="Sullivan W."/>
            <person name="Andreopoulos W.B."/>
            <person name="Clum A."/>
            <person name="Lindquist E."/>
            <person name="Daum C."/>
            <person name="Ramamoorthy G.K."/>
            <person name="Gryganskyi A."/>
            <person name="Culley D."/>
            <person name="Magnuson J.K."/>
            <person name="James T.Y."/>
            <person name="O'Malley M.A."/>
            <person name="Stajich J.E."/>
            <person name="Spatafora J.W."/>
            <person name="Visel A."/>
            <person name="Grigoriev I.V."/>
        </authorList>
    </citation>
    <scope>NUCLEOTIDE SEQUENCE [LARGE SCALE GENOMIC DNA]</scope>
    <source>
        <strain evidence="2 3">NRRL 3116</strain>
    </source>
</reference>
<feature type="region of interest" description="Disordered" evidence="1">
    <location>
        <begin position="57"/>
        <end position="79"/>
    </location>
</feature>
<dbReference type="GeneID" id="33566283"/>
<accession>A0A1Y2GKT4</accession>
<dbReference type="AlphaFoldDB" id="A0A1Y2GKT4"/>
<feature type="compositionally biased region" description="Low complexity" evidence="1">
    <location>
        <begin position="211"/>
        <end position="239"/>
    </location>
</feature>
<evidence type="ECO:0000256" key="1">
    <source>
        <dbReference type="SAM" id="MobiDB-lite"/>
    </source>
</evidence>
<feature type="compositionally biased region" description="Polar residues" evidence="1">
    <location>
        <begin position="269"/>
        <end position="282"/>
    </location>
</feature>
<keyword evidence="3" id="KW-1185">Reference proteome</keyword>
<sequence>MSTAQVVAPSPMVDSATNSRGGLSSIRTIFTSTSLKRHSIAQISSPNFRVAVPVSNSGTARNDISTSRAPSSSLSSSSSSLLLSSSSVVSLFPTASSRRRSSMSKAAERDWKEQAKQIFPLSTVNETGMFLPPTPLEKSLNDDLKDTNEDYFDTIINTPPEKVKALLSTESTISPGMFSLPSSSSRKNNRAKRHTMPSLFSTPSLSPPSPLQQQQSSSISDFASAASTQQTSRTRSESQPYQVQRTSNINNSHYSNNNSNSNSNNYSSTKAESNASRNGPTTIVSDNGSNINNSNITAPSSFANVLVTPPSSPPALHSTKETYFTPSPSDTIQSQPQPQSQVKPDHPRSSSIPSPSSPMSPSLTEEDPASVITKPVSSIEHANSIRSRSRAQIKFLTGAKDPEEDLSELLVDPFEALLSLSSSSPSTTTADDAEMSSPISNVSSPAASPRRQSLALQKEKEQIWKLNAQKLRSQNNFEDGFLFGH</sequence>
<feature type="compositionally biased region" description="Low complexity" evidence="1">
    <location>
        <begin position="326"/>
        <end position="341"/>
    </location>
</feature>
<dbReference type="EMBL" id="MCFF01000022">
    <property type="protein sequence ID" value="ORZ13822.1"/>
    <property type="molecule type" value="Genomic_DNA"/>
</dbReference>
<proteinExistence type="predicted"/>
<organism evidence="2 3">
    <name type="scientific">Lobosporangium transversale</name>
    <dbReference type="NCBI Taxonomy" id="64571"/>
    <lineage>
        <taxon>Eukaryota</taxon>
        <taxon>Fungi</taxon>
        <taxon>Fungi incertae sedis</taxon>
        <taxon>Mucoromycota</taxon>
        <taxon>Mortierellomycotina</taxon>
        <taxon>Mortierellomycetes</taxon>
        <taxon>Mortierellales</taxon>
        <taxon>Mortierellaceae</taxon>
        <taxon>Lobosporangium</taxon>
    </lineage>
</organism>
<feature type="compositionally biased region" description="Polar residues" evidence="1">
    <location>
        <begin position="437"/>
        <end position="455"/>
    </location>
</feature>
<comment type="caution">
    <text evidence="2">The sequence shown here is derived from an EMBL/GenBank/DDBJ whole genome shotgun (WGS) entry which is preliminary data.</text>
</comment>
<feature type="compositionally biased region" description="Polar residues" evidence="1">
    <location>
        <begin position="57"/>
        <end position="70"/>
    </location>
</feature>
<feature type="region of interest" description="Disordered" evidence="1">
    <location>
        <begin position="305"/>
        <end position="370"/>
    </location>
</feature>
<feature type="region of interest" description="Disordered" evidence="1">
    <location>
        <begin position="422"/>
        <end position="456"/>
    </location>
</feature>
<dbReference type="Proteomes" id="UP000193648">
    <property type="component" value="Unassembled WGS sequence"/>
</dbReference>
<gene>
    <name evidence="2" type="ORF">BCR41DRAFT_355036</name>
</gene>
<feature type="compositionally biased region" description="Low complexity" evidence="1">
    <location>
        <begin position="349"/>
        <end position="362"/>
    </location>
</feature>
<feature type="compositionally biased region" description="Low complexity" evidence="1">
    <location>
        <begin position="283"/>
        <end position="292"/>
    </location>
</feature>
<name>A0A1Y2GKT4_9FUNG</name>
<feature type="compositionally biased region" description="Low complexity" evidence="1">
    <location>
        <begin position="247"/>
        <end position="268"/>
    </location>
</feature>